<dbReference type="Proteomes" id="UP000626697">
    <property type="component" value="Unassembled WGS sequence"/>
</dbReference>
<comment type="caution">
    <text evidence="2">The sequence shown here is derived from an EMBL/GenBank/DDBJ whole genome shotgun (WGS) entry which is preliminary data.</text>
</comment>
<evidence type="ECO:0000313" key="3">
    <source>
        <dbReference type="Proteomes" id="UP000626697"/>
    </source>
</evidence>
<sequence>MIKIKLQANFFPILENQPCFYTKFLPLPIDEYFPFDLGTIVENKLAGVSLLNILMAGCNNNQEPPPPENNVKNPAPVDEDVNDANDLNDQDNGTAPGVDKNDNLFKDDENENDPEDPQDITDPDSKTSKIE</sequence>
<evidence type="ECO:0000313" key="2">
    <source>
        <dbReference type="EMBL" id="MBA9028129.1"/>
    </source>
</evidence>
<protein>
    <submittedName>
        <fullName evidence="2">Uncharacterized protein</fullName>
    </submittedName>
</protein>
<gene>
    <name evidence="2" type="ORF">HNP81_003449</name>
</gene>
<dbReference type="EMBL" id="JACJHX010000012">
    <property type="protein sequence ID" value="MBA9028129.1"/>
    <property type="molecule type" value="Genomic_DNA"/>
</dbReference>
<dbReference type="RefSeq" id="WP_246399394.1">
    <property type="nucleotide sequence ID" value="NZ_JACJHX010000012.1"/>
</dbReference>
<keyword evidence="3" id="KW-1185">Reference proteome</keyword>
<feature type="compositionally biased region" description="Acidic residues" evidence="1">
    <location>
        <begin position="77"/>
        <end position="89"/>
    </location>
</feature>
<name>A0ABR6CSW4_9BACI</name>
<evidence type="ECO:0000256" key="1">
    <source>
        <dbReference type="SAM" id="MobiDB-lite"/>
    </source>
</evidence>
<reference evidence="2 3" key="1">
    <citation type="submission" date="2020-08" db="EMBL/GenBank/DDBJ databases">
        <title>Genomic Encyclopedia of Type Strains, Phase IV (KMG-IV): sequencing the most valuable type-strain genomes for metagenomic binning, comparative biology and taxonomic classification.</title>
        <authorList>
            <person name="Goeker M."/>
        </authorList>
    </citation>
    <scope>NUCLEOTIDE SEQUENCE [LARGE SCALE GENOMIC DNA]</scope>
    <source>
        <strain evidence="2 3">DSM 105481</strain>
    </source>
</reference>
<proteinExistence type="predicted"/>
<feature type="region of interest" description="Disordered" evidence="1">
    <location>
        <begin position="57"/>
        <end position="131"/>
    </location>
</feature>
<feature type="compositionally biased region" description="Acidic residues" evidence="1">
    <location>
        <begin position="108"/>
        <end position="122"/>
    </location>
</feature>
<organism evidence="2 3">
    <name type="scientific">Peribacillus huizhouensis</name>
    <dbReference type="NCBI Taxonomy" id="1501239"/>
    <lineage>
        <taxon>Bacteria</taxon>
        <taxon>Bacillati</taxon>
        <taxon>Bacillota</taxon>
        <taxon>Bacilli</taxon>
        <taxon>Bacillales</taxon>
        <taxon>Bacillaceae</taxon>
        <taxon>Peribacillus</taxon>
    </lineage>
</organism>
<accession>A0ABR6CSW4</accession>